<dbReference type="InterPro" id="IPR036280">
    <property type="entry name" value="Multihaem_cyt_sf"/>
</dbReference>
<protein>
    <submittedName>
        <fullName evidence="3">Cytochrome C</fullName>
    </submittedName>
</protein>
<accession>A0A5D4H5N0</accession>
<organism evidence="3 4">
    <name type="scientific">Neoaquamicrobium microcysteis</name>
    <dbReference type="NCBI Taxonomy" id="2682781"/>
    <lineage>
        <taxon>Bacteria</taxon>
        <taxon>Pseudomonadati</taxon>
        <taxon>Pseudomonadota</taxon>
        <taxon>Alphaproteobacteria</taxon>
        <taxon>Hyphomicrobiales</taxon>
        <taxon>Phyllobacteriaceae</taxon>
        <taxon>Neoaquamicrobium</taxon>
    </lineage>
</organism>
<name>A0A5D4H5N0_9HYPH</name>
<evidence type="ECO:0000313" key="4">
    <source>
        <dbReference type="Proteomes" id="UP000323258"/>
    </source>
</evidence>
<dbReference type="RefSeq" id="WP_148912922.1">
    <property type="nucleotide sequence ID" value="NZ_VSZS01000048.1"/>
</dbReference>
<evidence type="ECO:0000256" key="2">
    <source>
        <dbReference type="SAM" id="SignalP"/>
    </source>
</evidence>
<reference evidence="3 4" key="2">
    <citation type="submission" date="2019-09" db="EMBL/GenBank/DDBJ databases">
        <title>Mesorhizobium sp. MaA-C15 isolated from Microcystis aeruginosa.</title>
        <authorList>
            <person name="Jeong S.E."/>
            <person name="Jin H.M."/>
            <person name="Jeon C.O."/>
        </authorList>
    </citation>
    <scope>NUCLEOTIDE SEQUENCE [LARGE SCALE GENOMIC DNA]</scope>
    <source>
        <strain evidence="3 4">MaA-C15</strain>
    </source>
</reference>
<keyword evidence="4" id="KW-1185">Reference proteome</keyword>
<dbReference type="PANTHER" id="PTHR35038">
    <property type="entry name" value="DISSIMILATORY SULFITE REDUCTASE SIRA"/>
    <property type="match status" value="1"/>
</dbReference>
<evidence type="ECO:0000313" key="3">
    <source>
        <dbReference type="EMBL" id="TYR36126.1"/>
    </source>
</evidence>
<dbReference type="AlphaFoldDB" id="A0A5D4H5N0"/>
<dbReference type="EMBL" id="VSZS01000048">
    <property type="protein sequence ID" value="TYR36126.1"/>
    <property type="molecule type" value="Genomic_DNA"/>
</dbReference>
<feature type="signal peptide" evidence="2">
    <location>
        <begin position="1"/>
        <end position="19"/>
    </location>
</feature>
<reference evidence="3 4" key="1">
    <citation type="submission" date="2019-08" db="EMBL/GenBank/DDBJ databases">
        <authorList>
            <person name="Seo Y.L."/>
        </authorList>
    </citation>
    <scope>NUCLEOTIDE SEQUENCE [LARGE SCALE GENOMIC DNA]</scope>
    <source>
        <strain evidence="3 4">MaA-C15</strain>
    </source>
</reference>
<dbReference type="SUPFAM" id="SSF48695">
    <property type="entry name" value="Multiheme cytochromes"/>
    <property type="match status" value="1"/>
</dbReference>
<dbReference type="Proteomes" id="UP000323258">
    <property type="component" value="Unassembled WGS sequence"/>
</dbReference>
<dbReference type="InterPro" id="IPR051829">
    <property type="entry name" value="Multiheme_Cytochr_ET"/>
</dbReference>
<dbReference type="OrthoDB" id="29411at2"/>
<evidence type="ECO:0000256" key="1">
    <source>
        <dbReference type="ARBA" id="ARBA00022729"/>
    </source>
</evidence>
<gene>
    <name evidence="3" type="ORF">FY036_01380</name>
</gene>
<feature type="chain" id="PRO_5023150682" evidence="2">
    <location>
        <begin position="20"/>
        <end position="390"/>
    </location>
</feature>
<proteinExistence type="predicted"/>
<keyword evidence="1 2" id="KW-0732">Signal</keyword>
<dbReference type="Gene3D" id="1.10.1130.10">
    <property type="entry name" value="Flavocytochrome C3, Chain A"/>
    <property type="match status" value="1"/>
</dbReference>
<sequence length="390" mass="41345">MRSKLVALVALVCLLPAVAVWLGHEGMAQDQDIAEETDEAPIFLMPQSGPFSPETIAVPQSAAITAWARSGHADASALAFSYWNASGAIPSACAVCHAGTGFRAFHGLDGETPGLPPAPVPIGSVVDCQTCHNPGLAAVTQIVLPSGRSHPIDPGEASCTTCHQGRASGVSIASTLEGREEDTPDEALTFINPHYATAAATRLGGYGQIGYHYPDKDYSGRFLHARPVASCASCHDPHSLSVAEETCLTCHQTGNAGEIRIARVSFDGSGDLRKGIAGDIAANSRRLLSMIEEYARTVGQANLVYDGARHPYFFADDNGDGIADQTEGRPVPYKSWTPRLLKAAYNWKVVGSDVGIHVHNPPYALELLHDSMEDLAGPLRLDFNALNLGR</sequence>
<comment type="caution">
    <text evidence="3">The sequence shown here is derived from an EMBL/GenBank/DDBJ whole genome shotgun (WGS) entry which is preliminary data.</text>
</comment>